<sequence length="354" mass="38269">MRRLLLSGLALGLVSGFAPAAIANDSGRTPTGMPSSTTWHQGGYGMQRGHGGVRGMPARRAFVGYVLPRVWMQRVYYIPNYSVYGLPAPTYGYGWSRYYDDAVLTDRYGRVYDSRSGIAWDRGYDGYRDDRRRGNAVAGGVIGGVVGGVIGNRIAGSGNRVVGTVLSAGAGALAGTAIANAASDRRDPPPPPGPRGPGPVPYDMSVTSDDHVTYNGGTSGRWVGTWYGDDGRVYSGEYRGRYDGTVSGEDHGKKHKKRKRHHHDEEISGGPHWSDLPPPPEPMPADGPHEGYYANGYYYPGTTVTTTVIEPNCTKTTKVTYVTETVSRPARRVVHRPSKLVRIKSAPTKLVPVK</sequence>
<gene>
    <name evidence="8" type="ORF">FHS92_002110</name>
</gene>
<feature type="chain" id="PRO_5032277431" description="17 kDa surface antigen" evidence="6">
    <location>
        <begin position="21"/>
        <end position="354"/>
    </location>
</feature>
<evidence type="ECO:0000256" key="1">
    <source>
        <dbReference type="ARBA" id="ARBA00004459"/>
    </source>
</evidence>
<reference evidence="8 9" key="1">
    <citation type="submission" date="2020-08" db="EMBL/GenBank/DDBJ databases">
        <title>Genomic Encyclopedia of Type Strains, Phase IV (KMG-IV): sequencing the most valuable type-strain genomes for metagenomic binning, comparative biology and taxonomic classification.</title>
        <authorList>
            <person name="Goeker M."/>
        </authorList>
    </citation>
    <scope>NUCLEOTIDE SEQUENCE [LARGE SCALE GENOMIC DNA]</scope>
    <source>
        <strain evidence="8 9">DSM 102255</strain>
    </source>
</reference>
<name>A0A841J760_9SPHN</name>
<evidence type="ECO:0000313" key="9">
    <source>
        <dbReference type="Proteomes" id="UP000552700"/>
    </source>
</evidence>
<feature type="signal peptide" evidence="6">
    <location>
        <begin position="1"/>
        <end position="20"/>
    </location>
</feature>
<dbReference type="Proteomes" id="UP000552700">
    <property type="component" value="Unassembled WGS sequence"/>
</dbReference>
<dbReference type="Pfam" id="PF05433">
    <property type="entry name" value="Rick_17kDa_Anti"/>
    <property type="match status" value="1"/>
</dbReference>
<feature type="region of interest" description="Disordered" evidence="5">
    <location>
        <begin position="180"/>
        <end position="212"/>
    </location>
</feature>
<evidence type="ECO:0000256" key="5">
    <source>
        <dbReference type="SAM" id="MobiDB-lite"/>
    </source>
</evidence>
<feature type="compositionally biased region" description="Basic and acidic residues" evidence="5">
    <location>
        <begin position="238"/>
        <end position="252"/>
    </location>
</feature>
<dbReference type="Gene3D" id="3.10.450.160">
    <property type="entry name" value="inner membrane protein cigr"/>
    <property type="match status" value="1"/>
</dbReference>
<dbReference type="Pfam" id="PF11776">
    <property type="entry name" value="RcnB"/>
    <property type="match status" value="1"/>
</dbReference>
<keyword evidence="4" id="KW-0449">Lipoprotein</keyword>
<evidence type="ECO:0000256" key="6">
    <source>
        <dbReference type="SAM" id="SignalP"/>
    </source>
</evidence>
<feature type="region of interest" description="Disordered" evidence="5">
    <location>
        <begin position="238"/>
        <end position="289"/>
    </location>
</feature>
<comment type="subcellular location">
    <subcellularLocation>
        <location evidence="1">Cell outer membrane</location>
        <topology evidence="1">Lipid-anchor</topology>
    </subcellularLocation>
</comment>
<feature type="domain" description="Glycine zipper 2TM" evidence="7">
    <location>
        <begin position="138"/>
        <end position="178"/>
    </location>
</feature>
<feature type="compositionally biased region" description="Basic residues" evidence="5">
    <location>
        <begin position="253"/>
        <end position="262"/>
    </location>
</feature>
<keyword evidence="6" id="KW-0732">Signal</keyword>
<dbReference type="InterPro" id="IPR024572">
    <property type="entry name" value="RcnB"/>
</dbReference>
<comment type="caution">
    <text evidence="8">The sequence shown here is derived from an EMBL/GenBank/DDBJ whole genome shotgun (WGS) entry which is preliminary data.</text>
</comment>
<evidence type="ECO:0000259" key="7">
    <source>
        <dbReference type="Pfam" id="PF05433"/>
    </source>
</evidence>
<dbReference type="EMBL" id="JACIJP010000003">
    <property type="protein sequence ID" value="MBB6124365.1"/>
    <property type="molecule type" value="Genomic_DNA"/>
</dbReference>
<evidence type="ECO:0000313" key="8">
    <source>
        <dbReference type="EMBL" id="MBB6124365.1"/>
    </source>
</evidence>
<feature type="compositionally biased region" description="Pro residues" evidence="5">
    <location>
        <begin position="189"/>
        <end position="200"/>
    </location>
</feature>
<evidence type="ECO:0000256" key="4">
    <source>
        <dbReference type="ARBA" id="ARBA00023288"/>
    </source>
</evidence>
<dbReference type="GO" id="GO:0009279">
    <property type="term" value="C:cell outer membrane"/>
    <property type="evidence" value="ECO:0007669"/>
    <property type="project" value="UniProtKB-SubCell"/>
</dbReference>
<feature type="compositionally biased region" description="Pro residues" evidence="5">
    <location>
        <begin position="276"/>
        <end position="285"/>
    </location>
</feature>
<comment type="similarity">
    <text evidence="2">Belongs to the rickettsiale 17 kDa surface antigen family.</text>
</comment>
<accession>A0A841J760</accession>
<dbReference type="AlphaFoldDB" id="A0A841J760"/>
<evidence type="ECO:0000256" key="3">
    <source>
        <dbReference type="ARBA" id="ARBA00015281"/>
    </source>
</evidence>
<dbReference type="InterPro" id="IPR008816">
    <property type="entry name" value="Gly_zipper_2TM_dom"/>
</dbReference>
<evidence type="ECO:0000256" key="2">
    <source>
        <dbReference type="ARBA" id="ARBA00008681"/>
    </source>
</evidence>
<keyword evidence="9" id="KW-1185">Reference proteome</keyword>
<organism evidence="8 9">
    <name type="scientific">Sphingobium subterraneum</name>
    <dbReference type="NCBI Taxonomy" id="627688"/>
    <lineage>
        <taxon>Bacteria</taxon>
        <taxon>Pseudomonadati</taxon>
        <taxon>Pseudomonadota</taxon>
        <taxon>Alphaproteobacteria</taxon>
        <taxon>Sphingomonadales</taxon>
        <taxon>Sphingomonadaceae</taxon>
        <taxon>Sphingobium</taxon>
    </lineage>
</organism>
<proteinExistence type="inferred from homology"/>
<dbReference type="RefSeq" id="WP_246351938.1">
    <property type="nucleotide sequence ID" value="NZ_JACIJP010000003.1"/>
</dbReference>
<protein>
    <recommendedName>
        <fullName evidence="3">17 kDa surface antigen</fullName>
    </recommendedName>
</protein>